<dbReference type="EMBL" id="SOBW01000010">
    <property type="protein sequence ID" value="TDU34283.1"/>
    <property type="molecule type" value="Genomic_DNA"/>
</dbReference>
<dbReference type="InterPro" id="IPR009057">
    <property type="entry name" value="Homeodomain-like_sf"/>
</dbReference>
<evidence type="ECO:0000256" key="1">
    <source>
        <dbReference type="ARBA" id="ARBA00023015"/>
    </source>
</evidence>
<dbReference type="PANTHER" id="PTHR43280:SF28">
    <property type="entry name" value="HTH-TYPE TRANSCRIPTIONAL ACTIVATOR RHAS"/>
    <property type="match status" value="1"/>
</dbReference>
<reference evidence="5 6" key="1">
    <citation type="submission" date="2019-03" db="EMBL/GenBank/DDBJ databases">
        <title>Genomic Encyclopedia of Archaeal and Bacterial Type Strains, Phase II (KMG-II): from individual species to whole genera.</title>
        <authorList>
            <person name="Goeker M."/>
        </authorList>
    </citation>
    <scope>NUCLEOTIDE SEQUENCE [LARGE SCALE GENOMIC DNA]</scope>
    <source>
        <strain evidence="5 6">DSM 28135</strain>
    </source>
</reference>
<keyword evidence="1" id="KW-0805">Transcription regulation</keyword>
<dbReference type="Proteomes" id="UP000294689">
    <property type="component" value="Unassembled WGS sequence"/>
</dbReference>
<evidence type="ECO:0000313" key="5">
    <source>
        <dbReference type="EMBL" id="TDU34283.1"/>
    </source>
</evidence>
<feature type="domain" description="HTH araC/xylS-type" evidence="4">
    <location>
        <begin position="108"/>
        <end position="176"/>
    </location>
</feature>
<dbReference type="GO" id="GO:0043565">
    <property type="term" value="F:sequence-specific DNA binding"/>
    <property type="evidence" value="ECO:0007669"/>
    <property type="project" value="InterPro"/>
</dbReference>
<dbReference type="OrthoDB" id="952277at2"/>
<proteinExistence type="predicted"/>
<organism evidence="5 6">
    <name type="scientific">Gelidibacter sediminis</name>
    <dbReference type="NCBI Taxonomy" id="1608710"/>
    <lineage>
        <taxon>Bacteria</taxon>
        <taxon>Pseudomonadati</taxon>
        <taxon>Bacteroidota</taxon>
        <taxon>Flavobacteriia</taxon>
        <taxon>Flavobacteriales</taxon>
        <taxon>Flavobacteriaceae</taxon>
        <taxon>Gelidibacter</taxon>
    </lineage>
</organism>
<keyword evidence="6" id="KW-1185">Reference proteome</keyword>
<dbReference type="AlphaFoldDB" id="A0A4R7PIR3"/>
<dbReference type="InterPro" id="IPR018060">
    <property type="entry name" value="HTH_AraC"/>
</dbReference>
<protein>
    <submittedName>
        <fullName evidence="5">AraC-like DNA-binding protein</fullName>
    </submittedName>
</protein>
<keyword evidence="2 5" id="KW-0238">DNA-binding</keyword>
<evidence type="ECO:0000256" key="3">
    <source>
        <dbReference type="ARBA" id="ARBA00023163"/>
    </source>
</evidence>
<dbReference type="Pfam" id="PF12833">
    <property type="entry name" value="HTH_18"/>
    <property type="match status" value="1"/>
</dbReference>
<accession>A0A4R7PIR3</accession>
<dbReference type="PANTHER" id="PTHR43280">
    <property type="entry name" value="ARAC-FAMILY TRANSCRIPTIONAL REGULATOR"/>
    <property type="match status" value="1"/>
</dbReference>
<dbReference type="SMART" id="SM00342">
    <property type="entry name" value="HTH_ARAC"/>
    <property type="match status" value="1"/>
</dbReference>
<dbReference type="InterPro" id="IPR018062">
    <property type="entry name" value="HTH_AraC-typ_CS"/>
</dbReference>
<dbReference type="RefSeq" id="WP_133758944.1">
    <property type="nucleotide sequence ID" value="NZ_SOBW01000010.1"/>
</dbReference>
<evidence type="ECO:0000259" key="4">
    <source>
        <dbReference type="PROSITE" id="PS01124"/>
    </source>
</evidence>
<dbReference type="SUPFAM" id="SSF46689">
    <property type="entry name" value="Homeodomain-like"/>
    <property type="match status" value="1"/>
</dbReference>
<gene>
    <name evidence="5" type="ORF">BXY82_2946</name>
</gene>
<sequence length="188" mass="22025">MIKDFYIKNMVCDRCIKVLRDELNAHTIELLNIELGRITLDVQDSDTTEILVSILDKNGFSLIDNPELHLVEQIKIELIQLLKQLPLQIEQKLSSYLESKLHKDYFKMSKLFSTNESVTIEKYFIKLKIEKVKELIQNQALNFTEISQLLNYSNINHLSRQFKRETGMSLSEYKSAQKNDRTSLDQIV</sequence>
<keyword evidence="3" id="KW-0804">Transcription</keyword>
<evidence type="ECO:0000256" key="2">
    <source>
        <dbReference type="ARBA" id="ARBA00023125"/>
    </source>
</evidence>
<dbReference type="PROSITE" id="PS00041">
    <property type="entry name" value="HTH_ARAC_FAMILY_1"/>
    <property type="match status" value="1"/>
</dbReference>
<dbReference type="PROSITE" id="PS01124">
    <property type="entry name" value="HTH_ARAC_FAMILY_2"/>
    <property type="match status" value="1"/>
</dbReference>
<dbReference type="Gene3D" id="1.10.10.60">
    <property type="entry name" value="Homeodomain-like"/>
    <property type="match status" value="1"/>
</dbReference>
<evidence type="ECO:0000313" key="6">
    <source>
        <dbReference type="Proteomes" id="UP000294689"/>
    </source>
</evidence>
<name>A0A4R7PIR3_9FLAO</name>
<comment type="caution">
    <text evidence="5">The sequence shown here is derived from an EMBL/GenBank/DDBJ whole genome shotgun (WGS) entry which is preliminary data.</text>
</comment>
<dbReference type="GO" id="GO:0003700">
    <property type="term" value="F:DNA-binding transcription factor activity"/>
    <property type="evidence" value="ECO:0007669"/>
    <property type="project" value="InterPro"/>
</dbReference>